<evidence type="ECO:0000256" key="3">
    <source>
        <dbReference type="ARBA" id="ARBA00022722"/>
    </source>
</evidence>
<dbReference type="GeneID" id="6072405"/>
<dbReference type="KEGG" id="lbc:LACBIDRAFT_311877"/>
<evidence type="ECO:0000313" key="9">
    <source>
        <dbReference type="EMBL" id="EDR12457.1"/>
    </source>
</evidence>
<dbReference type="SUPFAM" id="SSF53098">
    <property type="entry name" value="Ribonuclease H-like"/>
    <property type="match status" value="1"/>
</dbReference>
<evidence type="ECO:0000256" key="7">
    <source>
        <dbReference type="SAM" id="MobiDB-lite"/>
    </source>
</evidence>
<gene>
    <name evidence="9" type="ORF">LACBIDRAFT_311877</name>
</gene>
<dbReference type="GO" id="GO:0005634">
    <property type="term" value="C:nucleus"/>
    <property type="evidence" value="ECO:0007669"/>
    <property type="project" value="UniProtKB-SubCell"/>
</dbReference>
<organism evidence="10">
    <name type="scientific">Laccaria bicolor (strain S238N-H82 / ATCC MYA-4686)</name>
    <name type="common">Bicoloured deceiver</name>
    <name type="synonym">Laccaria laccata var. bicolor</name>
    <dbReference type="NCBI Taxonomy" id="486041"/>
    <lineage>
        <taxon>Eukaryota</taxon>
        <taxon>Fungi</taxon>
        <taxon>Dikarya</taxon>
        <taxon>Basidiomycota</taxon>
        <taxon>Agaricomycotina</taxon>
        <taxon>Agaricomycetes</taxon>
        <taxon>Agaricomycetidae</taxon>
        <taxon>Agaricales</taxon>
        <taxon>Agaricineae</taxon>
        <taxon>Hydnangiaceae</taxon>
        <taxon>Laccaria</taxon>
    </lineage>
</organism>
<evidence type="ECO:0000256" key="5">
    <source>
        <dbReference type="ARBA" id="ARBA00022839"/>
    </source>
</evidence>
<dbReference type="InterPro" id="IPR047021">
    <property type="entry name" value="REXO1/3/4-like"/>
</dbReference>
<dbReference type="FunCoup" id="B0CYI4">
    <property type="interactions" value="192"/>
</dbReference>
<proteinExistence type="inferred from homology"/>
<dbReference type="CDD" id="cd06145">
    <property type="entry name" value="REX1_like"/>
    <property type="match status" value="1"/>
</dbReference>
<name>B0CYI4_LACBS</name>
<dbReference type="HOGENOM" id="CLU_022453_5_4_1"/>
<comment type="similarity">
    <text evidence="2">Belongs to the REXO1/REXO3 family.</text>
</comment>
<evidence type="ECO:0000256" key="6">
    <source>
        <dbReference type="ARBA" id="ARBA00023242"/>
    </source>
</evidence>
<keyword evidence="4" id="KW-0378">Hydrolase</keyword>
<dbReference type="InParanoid" id="B0CYI4"/>
<sequence>MFSPLGLFRSLVCPEKDKCTRVPCIFSHRDDLPPPHALDLTIHLPEVPTQARPCIAPTTHQPQPQQRLSLTPAKRPLPHTPLGNDSTVAAEPPRKLQKVGSAQRPLAIPSASHTETGVPILRVLPAQSLVPIPIRAQTMLKTLYDHFVILYKPIAPKNPALASEHALRQEEEVYKKSNKMSYRNAVINCVAALKRRRPPDSVSHTSVGTEDDIFARAEAQKLLVSLRVSRLKIEQLVHSIAELEKWGYIVNPPSGPGGDQPSLEGKVSKCERCAQPFQVKRMEKADQCVYHWGKPYTSRVNGEKTRIYTCCSRPVSDSEGCAHGPHVFYESKAEDLHARHPFSSLRPPGSTEVLDVVAMDCEMIYTTGGMRVARVSAVDGSGVQVFDQLVRMDEGVQVIDYNTRFSGITEESYKGAILSLAKIRESLNSLIDTDTILIGHALDNDLKTLRIIHHKCVDTALLFPHRAGPPYRRSLKDLVREKLGKMIQTGDASVGHSSLEDASSTLDLVRWYILNEQNPTARITD</sequence>
<dbReference type="GO" id="GO:0003676">
    <property type="term" value="F:nucleic acid binding"/>
    <property type="evidence" value="ECO:0007669"/>
    <property type="project" value="InterPro"/>
</dbReference>
<reference evidence="9 10" key="1">
    <citation type="journal article" date="2008" name="Nature">
        <title>The genome of Laccaria bicolor provides insights into mycorrhizal symbiosis.</title>
        <authorList>
            <person name="Martin F."/>
            <person name="Aerts A."/>
            <person name="Ahren D."/>
            <person name="Brun A."/>
            <person name="Danchin E.G.J."/>
            <person name="Duchaussoy F."/>
            <person name="Gibon J."/>
            <person name="Kohler A."/>
            <person name="Lindquist E."/>
            <person name="Pereda V."/>
            <person name="Salamov A."/>
            <person name="Shapiro H.J."/>
            <person name="Wuyts J."/>
            <person name="Blaudez D."/>
            <person name="Buee M."/>
            <person name="Brokstein P."/>
            <person name="Canbaeck B."/>
            <person name="Cohen D."/>
            <person name="Courty P.E."/>
            <person name="Coutinho P.M."/>
            <person name="Delaruelle C."/>
            <person name="Detter J.C."/>
            <person name="Deveau A."/>
            <person name="DiFazio S."/>
            <person name="Duplessis S."/>
            <person name="Fraissinet-Tachet L."/>
            <person name="Lucic E."/>
            <person name="Frey-Klett P."/>
            <person name="Fourrey C."/>
            <person name="Feussner I."/>
            <person name="Gay G."/>
            <person name="Grimwood J."/>
            <person name="Hoegger P.J."/>
            <person name="Jain P."/>
            <person name="Kilaru S."/>
            <person name="Labbe J."/>
            <person name="Lin Y.C."/>
            <person name="Legue V."/>
            <person name="Le Tacon F."/>
            <person name="Marmeisse R."/>
            <person name="Melayah D."/>
            <person name="Montanini B."/>
            <person name="Muratet M."/>
            <person name="Nehls U."/>
            <person name="Niculita-Hirzel H."/>
            <person name="Oudot-Le Secq M.P."/>
            <person name="Peter M."/>
            <person name="Quesneville H."/>
            <person name="Rajashekar B."/>
            <person name="Reich M."/>
            <person name="Rouhier N."/>
            <person name="Schmutz J."/>
            <person name="Yin T."/>
            <person name="Chalot M."/>
            <person name="Henrissat B."/>
            <person name="Kuees U."/>
            <person name="Lucas S."/>
            <person name="Van de Peer Y."/>
            <person name="Podila G.K."/>
            <person name="Polle A."/>
            <person name="Pukkila P.J."/>
            <person name="Richardson P.M."/>
            <person name="Rouze P."/>
            <person name="Sanders I.R."/>
            <person name="Stajich J.E."/>
            <person name="Tunlid A."/>
            <person name="Tuskan G."/>
            <person name="Grigoriev I.V."/>
        </authorList>
    </citation>
    <scope>NUCLEOTIDE SEQUENCE [LARGE SCALE GENOMIC DNA]</scope>
    <source>
        <strain evidence="10">S238N-H82 / ATCC MYA-4686</strain>
    </source>
</reference>
<dbReference type="InterPro" id="IPR012337">
    <property type="entry name" value="RNaseH-like_sf"/>
</dbReference>
<dbReference type="RefSeq" id="XP_001876721.1">
    <property type="nucleotide sequence ID" value="XM_001876686.1"/>
</dbReference>
<accession>B0CYI4</accession>
<evidence type="ECO:0000259" key="8">
    <source>
        <dbReference type="SMART" id="SM00479"/>
    </source>
</evidence>
<evidence type="ECO:0000256" key="4">
    <source>
        <dbReference type="ARBA" id="ARBA00022801"/>
    </source>
</evidence>
<dbReference type="SMART" id="SM00479">
    <property type="entry name" value="EXOIII"/>
    <property type="match status" value="1"/>
</dbReference>
<feature type="compositionally biased region" description="Polar residues" evidence="7">
    <location>
        <begin position="58"/>
        <end position="69"/>
    </location>
</feature>
<keyword evidence="3" id="KW-0540">Nuclease</keyword>
<comment type="subcellular location">
    <subcellularLocation>
        <location evidence="1">Nucleus</location>
    </subcellularLocation>
</comment>
<feature type="domain" description="Exonuclease" evidence="8">
    <location>
        <begin position="355"/>
        <end position="518"/>
    </location>
</feature>
<evidence type="ECO:0000313" key="10">
    <source>
        <dbReference type="Proteomes" id="UP000001194"/>
    </source>
</evidence>
<dbReference type="Pfam" id="PF00929">
    <property type="entry name" value="RNase_T"/>
    <property type="match status" value="1"/>
</dbReference>
<protein>
    <submittedName>
        <fullName evidence="9">Predicted protein</fullName>
    </submittedName>
</protein>
<dbReference type="PANTHER" id="PTHR12801">
    <property type="entry name" value="RNA EXONUCLEASE REXO1 / RECO3 FAMILY MEMBER-RELATED"/>
    <property type="match status" value="1"/>
</dbReference>
<keyword evidence="10" id="KW-1185">Reference proteome</keyword>
<dbReference type="Gene3D" id="3.30.420.10">
    <property type="entry name" value="Ribonuclease H-like superfamily/Ribonuclease H"/>
    <property type="match status" value="1"/>
</dbReference>
<dbReference type="Proteomes" id="UP000001194">
    <property type="component" value="Unassembled WGS sequence"/>
</dbReference>
<dbReference type="GO" id="GO:0004527">
    <property type="term" value="F:exonuclease activity"/>
    <property type="evidence" value="ECO:0007669"/>
    <property type="project" value="UniProtKB-KW"/>
</dbReference>
<dbReference type="FunFam" id="3.30.420.10:FF:000031">
    <property type="entry name" value="RNA exonuclease 1"/>
    <property type="match status" value="1"/>
</dbReference>
<dbReference type="InterPro" id="IPR034922">
    <property type="entry name" value="REX1-like_exo"/>
</dbReference>
<dbReference type="InterPro" id="IPR036397">
    <property type="entry name" value="RNaseH_sf"/>
</dbReference>
<dbReference type="EMBL" id="DS547094">
    <property type="protein sequence ID" value="EDR12457.1"/>
    <property type="molecule type" value="Genomic_DNA"/>
</dbReference>
<evidence type="ECO:0000256" key="2">
    <source>
        <dbReference type="ARBA" id="ARBA00006357"/>
    </source>
</evidence>
<feature type="region of interest" description="Disordered" evidence="7">
    <location>
        <begin position="53"/>
        <end position="104"/>
    </location>
</feature>
<keyword evidence="6" id="KW-0539">Nucleus</keyword>
<dbReference type="InterPro" id="IPR013520">
    <property type="entry name" value="Ribonucl_H"/>
</dbReference>
<dbReference type="OrthoDB" id="8191639at2759"/>
<keyword evidence="5" id="KW-0269">Exonuclease</keyword>
<dbReference type="STRING" id="486041.B0CYI4"/>
<evidence type="ECO:0000256" key="1">
    <source>
        <dbReference type="ARBA" id="ARBA00004123"/>
    </source>
</evidence>
<dbReference type="AlphaFoldDB" id="B0CYI4"/>
<dbReference type="PANTHER" id="PTHR12801:SF115">
    <property type="entry name" value="FI18136P1-RELATED"/>
    <property type="match status" value="1"/>
</dbReference>
<dbReference type="GO" id="GO:0010629">
    <property type="term" value="P:negative regulation of gene expression"/>
    <property type="evidence" value="ECO:0007669"/>
    <property type="project" value="UniProtKB-ARBA"/>
</dbReference>